<keyword evidence="5" id="KW-0560">Oxidoreductase</keyword>
<evidence type="ECO:0000256" key="2">
    <source>
        <dbReference type="ARBA" id="ARBA00008714"/>
    </source>
</evidence>
<evidence type="ECO:0000256" key="5">
    <source>
        <dbReference type="ARBA" id="ARBA00023002"/>
    </source>
</evidence>
<dbReference type="InterPro" id="IPR036324">
    <property type="entry name" value="Mn/Fe_SOD_N_sf"/>
</dbReference>
<dbReference type="InParanoid" id="A0A1U8Q1V5"/>
<dbReference type="InterPro" id="IPR019831">
    <property type="entry name" value="Mn/Fe_SOD_N"/>
</dbReference>
<comment type="similarity">
    <text evidence="2">Belongs to the iron/manganese superoxide dismutase family.</text>
</comment>
<dbReference type="SUPFAM" id="SSF46609">
    <property type="entry name" value="Fe,Mn superoxide dismutase (SOD), N-terminal domain"/>
    <property type="match status" value="1"/>
</dbReference>
<comment type="subcellular location">
    <subcellularLocation>
        <location evidence="1">Mitochondrion</location>
    </subcellularLocation>
</comment>
<dbReference type="GO" id="GO:0046872">
    <property type="term" value="F:metal ion binding"/>
    <property type="evidence" value="ECO:0007669"/>
    <property type="project" value="UniProtKB-KW"/>
</dbReference>
<dbReference type="PANTHER" id="PTHR11404:SF6">
    <property type="entry name" value="SUPEROXIDE DISMUTASE [MN], MITOCHONDRIAL"/>
    <property type="match status" value="1"/>
</dbReference>
<reference evidence="10" key="1">
    <citation type="submission" date="2025-08" db="UniProtKB">
        <authorList>
            <consortium name="RefSeq"/>
        </authorList>
    </citation>
    <scope>IDENTIFICATION</scope>
</reference>
<dbReference type="Pfam" id="PF00081">
    <property type="entry name" value="Sod_Fe_N"/>
    <property type="match status" value="1"/>
</dbReference>
<evidence type="ECO:0000256" key="4">
    <source>
        <dbReference type="ARBA" id="ARBA00022723"/>
    </source>
</evidence>
<dbReference type="KEGG" id="nnu:109114511"/>
<keyword evidence="6" id="KW-0496">Mitochondrion</keyword>
<dbReference type="OrthoDB" id="239262at2759"/>
<evidence type="ECO:0000313" key="10">
    <source>
        <dbReference type="RefSeq" id="XP_019052799.1"/>
    </source>
</evidence>
<dbReference type="InterPro" id="IPR050265">
    <property type="entry name" value="Fe/Mn_Superoxide_Dismutase"/>
</dbReference>
<dbReference type="PRINTS" id="PR01703">
    <property type="entry name" value="MNSODISMTASE"/>
</dbReference>
<evidence type="ECO:0000256" key="7">
    <source>
        <dbReference type="ARBA" id="ARBA00049204"/>
    </source>
</evidence>
<name>A0A1U8Q1V5_NELNU</name>
<dbReference type="EC" id="1.15.1.1" evidence="3"/>
<dbReference type="GeneID" id="109114511"/>
<evidence type="ECO:0000256" key="3">
    <source>
        <dbReference type="ARBA" id="ARBA00012682"/>
    </source>
</evidence>
<dbReference type="InterPro" id="IPR001189">
    <property type="entry name" value="Mn/Fe_SOD"/>
</dbReference>
<proteinExistence type="inferred from homology"/>
<evidence type="ECO:0000256" key="6">
    <source>
        <dbReference type="ARBA" id="ARBA00023128"/>
    </source>
</evidence>
<accession>A0A1U8Q1V5</accession>
<keyword evidence="9" id="KW-1185">Reference proteome</keyword>
<dbReference type="GO" id="GO:0004784">
    <property type="term" value="F:superoxide dismutase activity"/>
    <property type="evidence" value="ECO:0007669"/>
    <property type="project" value="UniProtKB-EC"/>
</dbReference>
<dbReference type="RefSeq" id="XP_019052799.1">
    <property type="nucleotide sequence ID" value="XM_019197254.1"/>
</dbReference>
<keyword evidence="4" id="KW-0479">Metal-binding</keyword>
<dbReference type="STRING" id="4432.A0A1U8Q1V5"/>
<comment type="catalytic activity">
    <reaction evidence="7">
        <text>2 superoxide + 2 H(+) = H2O2 + O2</text>
        <dbReference type="Rhea" id="RHEA:20696"/>
        <dbReference type="ChEBI" id="CHEBI:15378"/>
        <dbReference type="ChEBI" id="CHEBI:15379"/>
        <dbReference type="ChEBI" id="CHEBI:16240"/>
        <dbReference type="ChEBI" id="CHEBI:18421"/>
        <dbReference type="EC" id="1.15.1.1"/>
    </reaction>
</comment>
<dbReference type="Proteomes" id="UP000189703">
    <property type="component" value="Unplaced"/>
</dbReference>
<evidence type="ECO:0000256" key="1">
    <source>
        <dbReference type="ARBA" id="ARBA00004173"/>
    </source>
</evidence>
<dbReference type="PANTHER" id="PTHR11404">
    <property type="entry name" value="SUPEROXIDE DISMUTASE 2"/>
    <property type="match status" value="1"/>
</dbReference>
<evidence type="ECO:0000259" key="8">
    <source>
        <dbReference type="Pfam" id="PF00081"/>
    </source>
</evidence>
<evidence type="ECO:0000313" key="9">
    <source>
        <dbReference type="Proteomes" id="UP000189703"/>
    </source>
</evidence>
<dbReference type="AlphaFoldDB" id="A0A1U8Q1V5"/>
<gene>
    <name evidence="10" type="primary">LOC109114511</name>
</gene>
<dbReference type="GO" id="GO:0005739">
    <property type="term" value="C:mitochondrion"/>
    <property type="evidence" value="ECO:0007669"/>
    <property type="project" value="UniProtKB-SubCell"/>
</dbReference>
<protein>
    <recommendedName>
        <fullName evidence="3">superoxide dismutase</fullName>
        <ecNumber evidence="3">1.15.1.1</ecNumber>
    </recommendedName>
</protein>
<sequence length="110" mass="12700">MALRTLISRRTVALGLGFQNAESRILGLGFRRAPELQTFFLLDLPYDYGALEPAISAEIMKLHHQKQHQTYIINYNKALEQHEGEMGAIKFNGGGRTYYFSFLEKYEQKK</sequence>
<feature type="domain" description="Manganese/iron superoxide dismutase N-terminal" evidence="8">
    <location>
        <begin position="39"/>
        <end position="85"/>
    </location>
</feature>
<organism evidence="9 10">
    <name type="scientific">Nelumbo nucifera</name>
    <name type="common">Sacred lotus</name>
    <dbReference type="NCBI Taxonomy" id="4432"/>
    <lineage>
        <taxon>Eukaryota</taxon>
        <taxon>Viridiplantae</taxon>
        <taxon>Streptophyta</taxon>
        <taxon>Embryophyta</taxon>
        <taxon>Tracheophyta</taxon>
        <taxon>Spermatophyta</taxon>
        <taxon>Magnoliopsida</taxon>
        <taxon>Proteales</taxon>
        <taxon>Nelumbonaceae</taxon>
        <taxon>Nelumbo</taxon>
    </lineage>
</organism>
<dbReference type="Gene3D" id="1.10.287.990">
    <property type="entry name" value="Fe,Mn superoxide dismutase (SOD) domain"/>
    <property type="match status" value="1"/>
</dbReference>